<keyword evidence="2" id="KW-1185">Reference proteome</keyword>
<dbReference type="OrthoDB" id="5384871at2759"/>
<comment type="caution">
    <text evidence="1">The sequence shown here is derived from an EMBL/GenBank/DDBJ whole genome shotgun (WGS) entry which is preliminary data.</text>
</comment>
<dbReference type="AlphaFoldDB" id="A0A8H3ITH2"/>
<accession>A0A8H3ITH2</accession>
<gene>
    <name evidence="1" type="ORF">ALECFALPRED_003626</name>
</gene>
<dbReference type="EMBL" id="CAJPDR010000224">
    <property type="protein sequence ID" value="CAF9927125.1"/>
    <property type="molecule type" value="Genomic_DNA"/>
</dbReference>
<name>A0A8H3ITH2_9LECA</name>
<dbReference type="Proteomes" id="UP000664203">
    <property type="component" value="Unassembled WGS sequence"/>
</dbReference>
<proteinExistence type="predicted"/>
<evidence type="ECO:0000313" key="1">
    <source>
        <dbReference type="EMBL" id="CAF9927125.1"/>
    </source>
</evidence>
<organism evidence="1 2">
    <name type="scientific">Alectoria fallacina</name>
    <dbReference type="NCBI Taxonomy" id="1903189"/>
    <lineage>
        <taxon>Eukaryota</taxon>
        <taxon>Fungi</taxon>
        <taxon>Dikarya</taxon>
        <taxon>Ascomycota</taxon>
        <taxon>Pezizomycotina</taxon>
        <taxon>Lecanoromycetes</taxon>
        <taxon>OSLEUM clade</taxon>
        <taxon>Lecanoromycetidae</taxon>
        <taxon>Lecanorales</taxon>
        <taxon>Lecanorineae</taxon>
        <taxon>Parmeliaceae</taxon>
        <taxon>Alectoria</taxon>
    </lineage>
</organism>
<dbReference type="Gene3D" id="3.80.10.10">
    <property type="entry name" value="Ribonuclease Inhibitor"/>
    <property type="match status" value="1"/>
</dbReference>
<dbReference type="InterPro" id="IPR032675">
    <property type="entry name" value="LRR_dom_sf"/>
</dbReference>
<sequence length="447" mass="49876">MFLKNLLDSGAEGLQITKSITISMQNDELGAPSESYDHEDDGLDLGHDEEWEDQEDDLGQKHYQPRVLNRLLRLLISKILNGRLQTFRRHGHCLKELQIYNISSYNSTVDFSALATLDAGDMDLFFGFFWASKSVANSHKSLIHLELGCERFLALLYLDGNGFLTASEAWESTHNADNNIRDHLPARFQEYSKSKVESSLPTLVLTLESLLLIGVDCGYTPARGAPTMLDIDNLTSLCLESYLNLRQSFPALSLRNPDAPSLLPQLRSFRLRQEGSDALFQDGLKAFLLASKGPVHLAILLEGSGPFSPPDCFVGNHGSTVRTLVWGQRKGPRIELDASTNTATPSMMSRFLDKIVKKCPNLRELGLAVNALTNEEHAFDPYQISLLKYLKTLNIRVLPIQKADTKTSSFPRIHEVLAMDVANALLPYGSRLETLGLGSTNWADIWR</sequence>
<evidence type="ECO:0000313" key="2">
    <source>
        <dbReference type="Proteomes" id="UP000664203"/>
    </source>
</evidence>
<dbReference type="SUPFAM" id="SSF52047">
    <property type="entry name" value="RNI-like"/>
    <property type="match status" value="1"/>
</dbReference>
<reference evidence="1" key="1">
    <citation type="submission" date="2021-03" db="EMBL/GenBank/DDBJ databases">
        <authorList>
            <person name="Tagirdzhanova G."/>
        </authorList>
    </citation>
    <scope>NUCLEOTIDE SEQUENCE</scope>
</reference>
<protein>
    <submittedName>
        <fullName evidence="1">Uncharacterized protein</fullName>
    </submittedName>
</protein>